<organism evidence="2 3">
    <name type="scientific">Symbiodinium microadriaticum</name>
    <name type="common">Dinoflagellate</name>
    <name type="synonym">Zooxanthella microadriatica</name>
    <dbReference type="NCBI Taxonomy" id="2951"/>
    <lineage>
        <taxon>Eukaryota</taxon>
        <taxon>Sar</taxon>
        <taxon>Alveolata</taxon>
        <taxon>Dinophyceae</taxon>
        <taxon>Suessiales</taxon>
        <taxon>Symbiodiniaceae</taxon>
        <taxon>Symbiodinium</taxon>
    </lineage>
</organism>
<accession>A0A1Q9ENY2</accession>
<feature type="region of interest" description="Disordered" evidence="1">
    <location>
        <begin position="14"/>
        <end position="85"/>
    </location>
</feature>
<feature type="region of interest" description="Disordered" evidence="1">
    <location>
        <begin position="400"/>
        <end position="423"/>
    </location>
</feature>
<comment type="caution">
    <text evidence="2">The sequence shown here is derived from an EMBL/GenBank/DDBJ whole genome shotgun (WGS) entry which is preliminary data.</text>
</comment>
<feature type="region of interest" description="Disordered" evidence="1">
    <location>
        <begin position="250"/>
        <end position="312"/>
    </location>
</feature>
<dbReference type="EMBL" id="LSRX01000103">
    <property type="protein sequence ID" value="OLQ09091.1"/>
    <property type="molecule type" value="Genomic_DNA"/>
</dbReference>
<protein>
    <submittedName>
        <fullName evidence="2">Uncharacterized protein</fullName>
    </submittedName>
</protein>
<sequence length="676" mass="71655">MAFAAAFAPVLPRLRPASSYSDRGGPLVLPRVTPGFFGDPPEASASDEDRALKALDIQAKPAEPQPPKPQPQPSPQQPREEDPVKAAVEPLQPDLEIDFCVEGELQQCEHVLGVVQCLRAEGTKNVSLDAALSALQELVPKYAAKLKEKRWLASKGTALLESTSEALQLLLLADDEQNLETAAKTGRDIPEVVFAAQALNKILNSGGCCGGGGGGCKSGGCGEKSGGGGCGSKSGDEKSGGGCCGGKSGGCKSKSAEGPATGGSCSDKRSGCGGCSKQGGCNEKSEAPETNAGQLDVVVPPENEEEDSCKERSQSQFAPMLFFKRAQAESSWANHAVGPFTRLQEKAGLLDAQRSEDERLQEAAESLEIGLRAMELAEEIARNIWRDLSGEAVDLASSSTARHEPHVHSPLVHSGTCEQEDASERPLPSQWLRDAYAEIHQVAASVAHAATQLGEASPAPAVVEGVLHWGPVAMPAPSTKDTWVGERPGGAELPFAAQMALLRNSTPSCERRRLRASGLAIAGKAETLPPRARRNRWGSVKAMTSDGPARLGRHDRMSRRSPWIEADQEVRPRGDLACRTSAFSTPRDLGGHESIVLSADIECSDEESVQEARGRIAEDEAVQAATCALLYPNKVVAASVVRGCSSRKEPFLEGCCYRASNGCWTSKKREKVFLSI</sequence>
<dbReference type="OrthoDB" id="436932at2759"/>
<evidence type="ECO:0000256" key="1">
    <source>
        <dbReference type="SAM" id="MobiDB-lite"/>
    </source>
</evidence>
<dbReference type="AlphaFoldDB" id="A0A1Q9ENY2"/>
<evidence type="ECO:0000313" key="2">
    <source>
        <dbReference type="EMBL" id="OLQ09091.1"/>
    </source>
</evidence>
<feature type="compositionally biased region" description="Pro residues" evidence="1">
    <location>
        <begin position="63"/>
        <end position="76"/>
    </location>
</feature>
<name>A0A1Q9ENY2_SYMMI</name>
<evidence type="ECO:0000313" key="3">
    <source>
        <dbReference type="Proteomes" id="UP000186817"/>
    </source>
</evidence>
<gene>
    <name evidence="2" type="ORF">AK812_SmicGene7256</name>
</gene>
<reference evidence="2 3" key="1">
    <citation type="submission" date="2016-02" db="EMBL/GenBank/DDBJ databases">
        <title>Genome analysis of coral dinoflagellate symbionts highlights evolutionary adaptations to a symbiotic lifestyle.</title>
        <authorList>
            <person name="Aranda M."/>
            <person name="Li Y."/>
            <person name="Liew Y.J."/>
            <person name="Baumgarten S."/>
            <person name="Simakov O."/>
            <person name="Wilson M."/>
            <person name="Piel J."/>
            <person name="Ashoor H."/>
            <person name="Bougouffa S."/>
            <person name="Bajic V.B."/>
            <person name="Ryu T."/>
            <person name="Ravasi T."/>
            <person name="Bayer T."/>
            <person name="Micklem G."/>
            <person name="Kim H."/>
            <person name="Bhak J."/>
            <person name="Lajeunesse T.C."/>
            <person name="Voolstra C.R."/>
        </authorList>
    </citation>
    <scope>NUCLEOTIDE SEQUENCE [LARGE SCALE GENOMIC DNA]</scope>
    <source>
        <strain evidence="2 3">CCMP2467</strain>
    </source>
</reference>
<proteinExistence type="predicted"/>
<keyword evidence="3" id="KW-1185">Reference proteome</keyword>
<dbReference type="Proteomes" id="UP000186817">
    <property type="component" value="Unassembled WGS sequence"/>
</dbReference>